<dbReference type="RefSeq" id="WP_075568995.1">
    <property type="nucleotide sequence ID" value="NZ_MSDO01000004.1"/>
</dbReference>
<name>A0A1Q8SV49_9GAMM</name>
<dbReference type="AlphaFoldDB" id="A0A1Q8SV49"/>
<accession>A0A1Q8SV49</accession>
<gene>
    <name evidence="2" type="ORF">BTW07_04585</name>
</gene>
<proteinExistence type="predicted"/>
<dbReference type="OrthoDB" id="6183605at2"/>
<keyword evidence="3" id="KW-1185">Reference proteome</keyword>
<evidence type="ECO:0000313" key="2">
    <source>
        <dbReference type="EMBL" id="OLO05311.1"/>
    </source>
</evidence>
<evidence type="ECO:0000313" key="3">
    <source>
        <dbReference type="Proteomes" id="UP000186878"/>
    </source>
</evidence>
<evidence type="ECO:0000256" key="1">
    <source>
        <dbReference type="SAM" id="MobiDB-lite"/>
    </source>
</evidence>
<dbReference type="Proteomes" id="UP000186878">
    <property type="component" value="Unassembled WGS sequence"/>
</dbReference>
<feature type="region of interest" description="Disordered" evidence="1">
    <location>
        <begin position="1"/>
        <end position="24"/>
    </location>
</feature>
<sequence>MAEAHAQCPKCGQQTLDVPSGDAPDEQVHCVSCGAIVGKKSDFTVDMQKREETFVKEEIADGVEKALPGGDASKDTGR</sequence>
<dbReference type="SUPFAM" id="SSF57783">
    <property type="entry name" value="Zinc beta-ribbon"/>
    <property type="match status" value="1"/>
</dbReference>
<protein>
    <submittedName>
        <fullName evidence="2">Uncharacterized protein</fullName>
    </submittedName>
</protein>
<comment type="caution">
    <text evidence="2">The sequence shown here is derived from an EMBL/GenBank/DDBJ whole genome shotgun (WGS) entry which is preliminary data.</text>
</comment>
<dbReference type="EMBL" id="MSDO01000004">
    <property type="protein sequence ID" value="OLO05311.1"/>
    <property type="molecule type" value="Genomic_DNA"/>
</dbReference>
<reference evidence="2 3" key="1">
    <citation type="submission" date="2016-12" db="EMBL/GenBank/DDBJ databases">
        <title>Draft genome sequences of strains Salinicola socius SMB35, Salinicola sp. MH3R3-1 and Chromohalobacter sp. SMB17 from the Verkhnekamsk potash mining region of Russia.</title>
        <authorList>
            <person name="Mavrodi D.V."/>
            <person name="Olsson B.E."/>
            <person name="Korsakova E.S."/>
            <person name="Pyankova A."/>
            <person name="Mavrodi O.V."/>
            <person name="Plotnikova E.G."/>
        </authorList>
    </citation>
    <scope>NUCLEOTIDE SEQUENCE [LARGE SCALE GENOMIC DNA]</scope>
    <source>
        <strain evidence="2 3">SMB35</strain>
    </source>
</reference>
<organism evidence="2 3">
    <name type="scientific">Salinicola socius</name>
    <dbReference type="NCBI Taxonomy" id="404433"/>
    <lineage>
        <taxon>Bacteria</taxon>
        <taxon>Pseudomonadati</taxon>
        <taxon>Pseudomonadota</taxon>
        <taxon>Gammaproteobacteria</taxon>
        <taxon>Oceanospirillales</taxon>
        <taxon>Halomonadaceae</taxon>
        <taxon>Salinicola</taxon>
    </lineage>
</organism>